<dbReference type="GO" id="GO:0033897">
    <property type="term" value="F:ribonuclease T2 activity"/>
    <property type="evidence" value="ECO:0007669"/>
    <property type="project" value="InterPro"/>
</dbReference>
<keyword evidence="3" id="KW-0732">Signal</keyword>
<evidence type="ECO:0000313" key="5">
    <source>
        <dbReference type="Proteomes" id="UP000197153"/>
    </source>
</evidence>
<protein>
    <submittedName>
        <fullName evidence="4">Uncharacterized protein</fullName>
    </submittedName>
</protein>
<feature type="chain" id="PRO_5013145817" evidence="3">
    <location>
        <begin position="29"/>
        <end position="261"/>
    </location>
</feature>
<name>A0A248JWV5_9PROT</name>
<dbReference type="PROSITE" id="PS00531">
    <property type="entry name" value="RNASE_T2_2"/>
    <property type="match status" value="1"/>
</dbReference>
<dbReference type="Gene3D" id="3.90.730.10">
    <property type="entry name" value="Ribonuclease T2-like"/>
    <property type="match status" value="1"/>
</dbReference>
<dbReference type="GO" id="GO:0003723">
    <property type="term" value="F:RNA binding"/>
    <property type="evidence" value="ECO:0007669"/>
    <property type="project" value="InterPro"/>
</dbReference>
<dbReference type="InterPro" id="IPR033130">
    <property type="entry name" value="RNase_T2_His_AS_2"/>
</dbReference>
<dbReference type="PROSITE" id="PS51257">
    <property type="entry name" value="PROKAR_LIPOPROTEIN"/>
    <property type="match status" value="1"/>
</dbReference>
<dbReference type="GO" id="GO:0006401">
    <property type="term" value="P:RNA catabolic process"/>
    <property type="evidence" value="ECO:0007669"/>
    <property type="project" value="TreeGrafter"/>
</dbReference>
<dbReference type="PANTHER" id="PTHR11240">
    <property type="entry name" value="RIBONUCLEASE T2"/>
    <property type="match status" value="1"/>
</dbReference>
<evidence type="ECO:0000313" key="4">
    <source>
        <dbReference type="EMBL" id="ASG22674.1"/>
    </source>
</evidence>
<accession>A0A248JWV5</accession>
<dbReference type="InterPro" id="IPR036430">
    <property type="entry name" value="RNase_T2-like_sf"/>
</dbReference>
<organism evidence="4 5">
    <name type="scientific">Nitrospirillum viridazoti CBAmc</name>
    <dbReference type="NCBI Taxonomy" id="1441467"/>
    <lineage>
        <taxon>Bacteria</taxon>
        <taxon>Pseudomonadati</taxon>
        <taxon>Pseudomonadota</taxon>
        <taxon>Alphaproteobacteria</taxon>
        <taxon>Rhodospirillales</taxon>
        <taxon>Azospirillaceae</taxon>
        <taxon>Nitrospirillum</taxon>
        <taxon>Nitrospirillum viridazoti</taxon>
    </lineage>
</organism>
<feature type="signal peptide" evidence="3">
    <location>
        <begin position="1"/>
        <end position="28"/>
    </location>
</feature>
<sequence length="261" mass="26879">MHAMRKGLRNTATALVMAACLAGGGALAADAAGGASVPGDKQTPGHHTYMFVLSWEPEFCYLHGDGHPECAAGDRATSFGATHLTLHGLWPQWSSACSLSAKDNDPTWKDRVLPPLSPAVQGTLAEVMPGIASGLTLHEWQKHGYCSGLSADQYYAQAGAMVKTLGGGKAGTLLADATGKSVTRKALCDALAADFGEAARQSAVLGTGKAAFLTQITFTLKAADDGTTALDAAHLTDSPADQPGRCDKGNPDEALKVAGFK</sequence>
<dbReference type="EMBL" id="CP022111">
    <property type="protein sequence ID" value="ASG22674.1"/>
    <property type="molecule type" value="Genomic_DNA"/>
</dbReference>
<comment type="similarity">
    <text evidence="1 2">Belongs to the RNase T2 family.</text>
</comment>
<dbReference type="KEGG" id="nao:Y958_17300"/>
<dbReference type="InterPro" id="IPR001568">
    <property type="entry name" value="RNase_T2-like"/>
</dbReference>
<dbReference type="PANTHER" id="PTHR11240:SF22">
    <property type="entry name" value="RIBONUCLEASE T2"/>
    <property type="match status" value="1"/>
</dbReference>
<evidence type="ECO:0000256" key="3">
    <source>
        <dbReference type="SAM" id="SignalP"/>
    </source>
</evidence>
<keyword evidence="5" id="KW-1185">Reference proteome</keyword>
<dbReference type="Pfam" id="PF00445">
    <property type="entry name" value="Ribonuclease_T2"/>
    <property type="match status" value="1"/>
</dbReference>
<proteinExistence type="inferred from homology"/>
<dbReference type="Proteomes" id="UP000197153">
    <property type="component" value="Chromosome 2"/>
</dbReference>
<evidence type="ECO:0000256" key="2">
    <source>
        <dbReference type="RuleBase" id="RU004328"/>
    </source>
</evidence>
<dbReference type="SUPFAM" id="SSF55895">
    <property type="entry name" value="Ribonuclease Rh-like"/>
    <property type="match status" value="1"/>
</dbReference>
<dbReference type="AlphaFoldDB" id="A0A248JWV5"/>
<gene>
    <name evidence="4" type="ORF">Y958_17300</name>
</gene>
<evidence type="ECO:0000256" key="1">
    <source>
        <dbReference type="ARBA" id="ARBA00007469"/>
    </source>
</evidence>
<reference evidence="4 5" key="1">
    <citation type="submission" date="2017-06" db="EMBL/GenBank/DDBJ databases">
        <title>Complete genome sequence of Nitrospirillum amazonense strain CBAmC, an endophytic nitrogen-fixing and plant growth-promoting bacterium, isolated from sugarcane.</title>
        <authorList>
            <person name="Schwab S."/>
            <person name="dos Santos Teixeira K.R."/>
            <person name="Simoes Araujo J.L."/>
            <person name="Soares Vidal M."/>
            <person name="Borges de Freitas H.R."/>
            <person name="Rivello Crivelaro A.L."/>
            <person name="Bueno de Camargo Nunes A."/>
            <person name="dos Santos C.M."/>
            <person name="Palmeira da Silva Rosa D."/>
            <person name="da Silva Padilha D."/>
            <person name="da Silva E."/>
            <person name="Araujo Terra L."/>
            <person name="Soares Mendes V."/>
            <person name="Farinelli L."/>
            <person name="Magalhaes Cruz L."/>
            <person name="Baldani J.I."/>
        </authorList>
    </citation>
    <scope>NUCLEOTIDE SEQUENCE [LARGE SCALE GENOMIC DNA]</scope>
    <source>
        <strain evidence="4 5">CBAmC</strain>
    </source>
</reference>